<feature type="chain" id="PRO_5033993363" evidence="2">
    <location>
        <begin position="24"/>
        <end position="375"/>
    </location>
</feature>
<reference evidence="3" key="1">
    <citation type="submission" date="2021-05" db="EMBL/GenBank/DDBJ databases">
        <authorList>
            <person name="Alioto T."/>
            <person name="Alioto T."/>
            <person name="Gomez Garrido J."/>
        </authorList>
    </citation>
    <scope>NUCLEOTIDE SEQUENCE</scope>
</reference>
<feature type="compositionally biased region" description="Low complexity" evidence="1">
    <location>
        <begin position="280"/>
        <end position="295"/>
    </location>
</feature>
<sequence>MAVAPVCTCVLLTVLSTSQIIHGYSFPPIIARDPRDHHIYSPPIQYATDLVKNNVFDYSSLLPDYDYQTGTRNPGREYQNKNDYQKQHQIISEELGYPYFTYQNSPNQREIGNQGSQTSENSPKQGLGANQLALPNPLDLQSYNIDQPMNVISNLLGMVPFVGDFFSQQPSRSQQATYDGQSKYNTNANHLQKLISTVHINPKSYQTVPISKPNNPNIPMTANDQIFLQKLILNPALISQLQTLLQAQKQGVPQPSTDSLQTPNAPLNTNFPAMGLTQGTAPPTVPVATVEAPNPSQTLTTPRPTTAPKVPTPDTLSVPSSPKESLSATLTPSGNQLPPALPAGNVALSSSLPAPSPVPAPPLAHLSVANSRTNW</sequence>
<dbReference type="AlphaFoldDB" id="A0A8D8PRC0"/>
<protein>
    <submittedName>
        <fullName evidence="3">Uncharacterized protein</fullName>
    </submittedName>
</protein>
<feature type="signal peptide" evidence="2">
    <location>
        <begin position="1"/>
        <end position="23"/>
    </location>
</feature>
<feature type="region of interest" description="Disordered" evidence="1">
    <location>
        <begin position="249"/>
        <end position="375"/>
    </location>
</feature>
<feature type="compositionally biased region" description="Polar residues" evidence="1">
    <location>
        <begin position="102"/>
        <end position="124"/>
    </location>
</feature>
<evidence type="ECO:0000313" key="3">
    <source>
        <dbReference type="EMBL" id="CAG6611110.1"/>
    </source>
</evidence>
<accession>A0A8D8PRC0</accession>
<proteinExistence type="predicted"/>
<organism evidence="3">
    <name type="scientific">Cacopsylla melanoneura</name>
    <dbReference type="NCBI Taxonomy" id="428564"/>
    <lineage>
        <taxon>Eukaryota</taxon>
        <taxon>Metazoa</taxon>
        <taxon>Ecdysozoa</taxon>
        <taxon>Arthropoda</taxon>
        <taxon>Hexapoda</taxon>
        <taxon>Insecta</taxon>
        <taxon>Pterygota</taxon>
        <taxon>Neoptera</taxon>
        <taxon>Paraneoptera</taxon>
        <taxon>Hemiptera</taxon>
        <taxon>Sternorrhyncha</taxon>
        <taxon>Psylloidea</taxon>
        <taxon>Psyllidae</taxon>
        <taxon>Psyllinae</taxon>
        <taxon>Cacopsylla</taxon>
    </lineage>
</organism>
<feature type="region of interest" description="Disordered" evidence="1">
    <location>
        <begin position="102"/>
        <end position="132"/>
    </location>
</feature>
<evidence type="ECO:0000256" key="1">
    <source>
        <dbReference type="SAM" id="MobiDB-lite"/>
    </source>
</evidence>
<dbReference type="EMBL" id="HBUF01020759">
    <property type="protein sequence ID" value="CAG6611110.1"/>
    <property type="molecule type" value="Transcribed_RNA"/>
</dbReference>
<keyword evidence="2" id="KW-0732">Signal</keyword>
<feature type="compositionally biased region" description="Polar residues" evidence="1">
    <location>
        <begin position="249"/>
        <end position="271"/>
    </location>
</feature>
<name>A0A8D8PRC0_9HEMI</name>
<evidence type="ECO:0000256" key="2">
    <source>
        <dbReference type="SAM" id="SignalP"/>
    </source>
</evidence>
<feature type="compositionally biased region" description="Polar residues" evidence="1">
    <location>
        <begin position="314"/>
        <end position="336"/>
    </location>
</feature>